<dbReference type="GO" id="GO:0000902">
    <property type="term" value="P:cell morphogenesis"/>
    <property type="evidence" value="ECO:0007669"/>
    <property type="project" value="InterPro"/>
</dbReference>
<feature type="domain" description="MobA-like NTP transferase" evidence="15">
    <location>
        <begin position="4"/>
        <end position="130"/>
    </location>
</feature>
<dbReference type="Pfam" id="PF12804">
    <property type="entry name" value="NTP_transf_3"/>
    <property type="match status" value="1"/>
</dbReference>
<dbReference type="Gene3D" id="2.160.10.10">
    <property type="entry name" value="Hexapeptide repeat proteins"/>
    <property type="match status" value="1"/>
</dbReference>
<evidence type="ECO:0000256" key="3">
    <source>
        <dbReference type="ARBA" id="ARBA00022679"/>
    </source>
</evidence>
<accession>A0A382PB63</accession>
<evidence type="ECO:0000259" key="15">
    <source>
        <dbReference type="Pfam" id="PF12804"/>
    </source>
</evidence>
<dbReference type="Pfam" id="PF25087">
    <property type="entry name" value="GMPPB_C"/>
    <property type="match status" value="1"/>
</dbReference>
<dbReference type="GO" id="GO:0003977">
    <property type="term" value="F:UDP-N-acetylglucosamine diphosphorylase activity"/>
    <property type="evidence" value="ECO:0007669"/>
    <property type="project" value="UniProtKB-EC"/>
</dbReference>
<dbReference type="GO" id="GO:0000287">
    <property type="term" value="F:magnesium ion binding"/>
    <property type="evidence" value="ECO:0007669"/>
    <property type="project" value="InterPro"/>
</dbReference>
<name>A0A382PB63_9ZZZZ</name>
<dbReference type="GO" id="GO:0008360">
    <property type="term" value="P:regulation of cell shape"/>
    <property type="evidence" value="ECO:0007669"/>
    <property type="project" value="UniProtKB-KW"/>
</dbReference>
<evidence type="ECO:0000256" key="10">
    <source>
        <dbReference type="ARBA" id="ARBA00023268"/>
    </source>
</evidence>
<organism evidence="17">
    <name type="scientific">marine metagenome</name>
    <dbReference type="NCBI Taxonomy" id="408172"/>
    <lineage>
        <taxon>unclassified sequences</taxon>
        <taxon>metagenomes</taxon>
        <taxon>ecological metagenomes</taxon>
    </lineage>
</organism>
<keyword evidence="3" id="KW-0808">Transferase</keyword>
<keyword evidence="5" id="KW-0479">Metal-binding</keyword>
<evidence type="ECO:0000256" key="12">
    <source>
        <dbReference type="ARBA" id="ARBA00023316"/>
    </source>
</evidence>
<keyword evidence="9" id="KW-0573">Peptidoglycan synthesis</keyword>
<dbReference type="SUPFAM" id="SSF51161">
    <property type="entry name" value="Trimeric LpxA-like enzymes"/>
    <property type="match status" value="1"/>
</dbReference>
<evidence type="ECO:0000256" key="6">
    <source>
        <dbReference type="ARBA" id="ARBA00022737"/>
    </source>
</evidence>
<evidence type="ECO:0000256" key="13">
    <source>
        <dbReference type="ARBA" id="ARBA00048247"/>
    </source>
</evidence>
<keyword evidence="12" id="KW-0961">Cell wall biogenesis/degradation</keyword>
<dbReference type="CDD" id="cd02540">
    <property type="entry name" value="GT2_GlmU_N_bac"/>
    <property type="match status" value="1"/>
</dbReference>
<dbReference type="NCBIfam" id="TIGR01173">
    <property type="entry name" value="glmU"/>
    <property type="match status" value="1"/>
</dbReference>
<dbReference type="GO" id="GO:0006048">
    <property type="term" value="P:UDP-N-acetylglucosamine biosynthetic process"/>
    <property type="evidence" value="ECO:0007669"/>
    <property type="project" value="InterPro"/>
</dbReference>
<dbReference type="GO" id="GO:0005737">
    <property type="term" value="C:cytoplasm"/>
    <property type="evidence" value="ECO:0007669"/>
    <property type="project" value="UniProtKB-SubCell"/>
</dbReference>
<evidence type="ECO:0000313" key="17">
    <source>
        <dbReference type="EMBL" id="SVC69182.1"/>
    </source>
</evidence>
<comment type="cofactor">
    <cofactor evidence="1">
        <name>Mg(2+)</name>
        <dbReference type="ChEBI" id="CHEBI:18420"/>
    </cofactor>
</comment>
<keyword evidence="10" id="KW-0511">Multifunctional enzyme</keyword>
<dbReference type="InterPro" id="IPR056729">
    <property type="entry name" value="GMPPB_C"/>
</dbReference>
<feature type="domain" description="Mannose-1-phosphate guanyltransferase C-terminal" evidence="16">
    <location>
        <begin position="260"/>
        <end position="336"/>
    </location>
</feature>
<dbReference type="SUPFAM" id="SSF53448">
    <property type="entry name" value="Nucleotide-diphospho-sugar transferases"/>
    <property type="match status" value="1"/>
</dbReference>
<keyword evidence="7" id="KW-0460">Magnesium</keyword>
<gene>
    <name evidence="17" type="ORF">METZ01_LOCUS322036</name>
</gene>
<evidence type="ECO:0000256" key="4">
    <source>
        <dbReference type="ARBA" id="ARBA00022695"/>
    </source>
</evidence>
<dbReference type="GO" id="GO:0071555">
    <property type="term" value="P:cell wall organization"/>
    <property type="evidence" value="ECO:0007669"/>
    <property type="project" value="UniProtKB-KW"/>
</dbReference>
<proteinExistence type="predicted"/>
<dbReference type="InterPro" id="IPR029044">
    <property type="entry name" value="Nucleotide-diphossugar_trans"/>
</dbReference>
<dbReference type="AlphaFoldDB" id="A0A382PB63"/>
<evidence type="ECO:0000259" key="16">
    <source>
        <dbReference type="Pfam" id="PF25087"/>
    </source>
</evidence>
<keyword evidence="8" id="KW-0133">Cell shape</keyword>
<evidence type="ECO:0000256" key="2">
    <source>
        <dbReference type="ARBA" id="ARBA00022490"/>
    </source>
</evidence>
<evidence type="ECO:0000256" key="5">
    <source>
        <dbReference type="ARBA" id="ARBA00022723"/>
    </source>
</evidence>
<keyword evidence="11" id="KW-0012">Acyltransferase</keyword>
<dbReference type="EMBL" id="UINC01105330">
    <property type="protein sequence ID" value="SVC69182.1"/>
    <property type="molecule type" value="Genomic_DNA"/>
</dbReference>
<dbReference type="InterPro" id="IPR011004">
    <property type="entry name" value="Trimer_LpxA-like_sf"/>
</dbReference>
<evidence type="ECO:0000256" key="7">
    <source>
        <dbReference type="ARBA" id="ARBA00022842"/>
    </source>
</evidence>
<evidence type="ECO:0000256" key="11">
    <source>
        <dbReference type="ARBA" id="ARBA00023315"/>
    </source>
</evidence>
<dbReference type="PANTHER" id="PTHR43584:SF3">
    <property type="entry name" value="BIFUNCTIONAL PROTEIN GLMU"/>
    <property type="match status" value="1"/>
</dbReference>
<protein>
    <submittedName>
        <fullName evidence="17">Uncharacterized protein</fullName>
    </submittedName>
</protein>
<dbReference type="InterPro" id="IPR050065">
    <property type="entry name" value="GlmU-like"/>
</dbReference>
<keyword evidence="4" id="KW-0548">Nucleotidyltransferase</keyword>
<evidence type="ECO:0000256" key="9">
    <source>
        <dbReference type="ARBA" id="ARBA00022984"/>
    </source>
</evidence>
<evidence type="ECO:0000256" key="1">
    <source>
        <dbReference type="ARBA" id="ARBA00001946"/>
    </source>
</evidence>
<dbReference type="GO" id="GO:0019134">
    <property type="term" value="F:glucosamine-1-phosphate N-acetyltransferase activity"/>
    <property type="evidence" value="ECO:0007669"/>
    <property type="project" value="UniProtKB-EC"/>
</dbReference>
<reference evidence="17" key="1">
    <citation type="submission" date="2018-05" db="EMBL/GenBank/DDBJ databases">
        <authorList>
            <person name="Lanie J.A."/>
            <person name="Ng W.-L."/>
            <person name="Kazmierczak K.M."/>
            <person name="Andrzejewski T.M."/>
            <person name="Davidsen T.M."/>
            <person name="Wayne K.J."/>
            <person name="Tettelin H."/>
            <person name="Glass J.I."/>
            <person name="Rusch D."/>
            <person name="Podicherti R."/>
            <person name="Tsui H.-C.T."/>
            <person name="Winkler M.E."/>
        </authorList>
    </citation>
    <scope>NUCLEOTIDE SEQUENCE</scope>
</reference>
<dbReference type="GO" id="GO:0009252">
    <property type="term" value="P:peptidoglycan biosynthetic process"/>
    <property type="evidence" value="ECO:0007669"/>
    <property type="project" value="UniProtKB-KW"/>
</dbReference>
<dbReference type="InterPro" id="IPR005882">
    <property type="entry name" value="Bifunctional_GlmU"/>
</dbReference>
<sequence>MIDAIILAAGQGTRMKSNKAKVLHHLGGKSLLQHVIDAINPLSTSINIVIGNDAELVKNSINSHSINWVVQKKQLGTGHAVKQATPYVKDQSMYLILYGDVPLIKTSTLKTLISKAKETGFSLLSVIHAEPAGYGRIIRNSNRVIKSIVEHKDASDKEQEIREINTGIMAIKGSLLKKYISQLKPNNKQGELYLTDIVENAVTDNVTISSLVCDNVSEVMGINNKNQLAEAERIYQQKQAKDLMSNGLTIKDPNRFDCRGNLIFGKDCSVDINVVFEGENELGENVLIAPNCIIKNAKIGDHAEIKANSIIENSIIGSHSTVGPFARVRPETKVGNYA</sequence>
<dbReference type="Gene3D" id="3.90.550.10">
    <property type="entry name" value="Spore Coat Polysaccharide Biosynthesis Protein SpsA, Chain A"/>
    <property type="match status" value="1"/>
</dbReference>
<evidence type="ECO:0000256" key="14">
    <source>
        <dbReference type="ARBA" id="ARBA00048493"/>
    </source>
</evidence>
<comment type="catalytic activity">
    <reaction evidence="13">
        <text>alpha-D-glucosamine 1-phosphate + acetyl-CoA = N-acetyl-alpha-D-glucosamine 1-phosphate + CoA + H(+)</text>
        <dbReference type="Rhea" id="RHEA:13725"/>
        <dbReference type="ChEBI" id="CHEBI:15378"/>
        <dbReference type="ChEBI" id="CHEBI:57287"/>
        <dbReference type="ChEBI" id="CHEBI:57288"/>
        <dbReference type="ChEBI" id="CHEBI:57776"/>
        <dbReference type="ChEBI" id="CHEBI:58516"/>
        <dbReference type="EC" id="2.3.1.157"/>
    </reaction>
</comment>
<dbReference type="InterPro" id="IPR025877">
    <property type="entry name" value="MobA-like_NTP_Trfase"/>
</dbReference>
<keyword evidence="6" id="KW-0677">Repeat</keyword>
<dbReference type="PANTHER" id="PTHR43584">
    <property type="entry name" value="NUCLEOTIDYL TRANSFERASE"/>
    <property type="match status" value="1"/>
</dbReference>
<keyword evidence="2" id="KW-0963">Cytoplasm</keyword>
<feature type="non-terminal residue" evidence="17">
    <location>
        <position position="338"/>
    </location>
</feature>
<evidence type="ECO:0000256" key="8">
    <source>
        <dbReference type="ARBA" id="ARBA00022960"/>
    </source>
</evidence>
<comment type="catalytic activity">
    <reaction evidence="14">
        <text>N-acetyl-alpha-D-glucosamine 1-phosphate + UTP + H(+) = UDP-N-acetyl-alpha-D-glucosamine + diphosphate</text>
        <dbReference type="Rhea" id="RHEA:13509"/>
        <dbReference type="ChEBI" id="CHEBI:15378"/>
        <dbReference type="ChEBI" id="CHEBI:33019"/>
        <dbReference type="ChEBI" id="CHEBI:46398"/>
        <dbReference type="ChEBI" id="CHEBI:57705"/>
        <dbReference type="ChEBI" id="CHEBI:57776"/>
        <dbReference type="EC" id="2.7.7.23"/>
    </reaction>
</comment>